<reference evidence="2 3" key="1">
    <citation type="submission" date="2015-08" db="EMBL/GenBank/DDBJ databases">
        <title>Next Generation Sequencing and Analysis of the Genome of Puccinia sorghi L Schw, the Causal Agent of Maize Common Rust.</title>
        <authorList>
            <person name="Rochi L."/>
            <person name="Burguener G."/>
            <person name="Darino M."/>
            <person name="Turjanski A."/>
            <person name="Kreff E."/>
            <person name="Dieguez M.J."/>
            <person name="Sacco F."/>
        </authorList>
    </citation>
    <scope>NUCLEOTIDE SEQUENCE [LARGE SCALE GENOMIC DNA]</scope>
    <source>
        <strain evidence="2 3">RO10H11247</strain>
    </source>
</reference>
<accession>A0A0L6UFV9</accession>
<evidence type="ECO:0000313" key="2">
    <source>
        <dbReference type="EMBL" id="KNZ47429.1"/>
    </source>
</evidence>
<sequence length="425" mass="49562">MGRTKVSMGNARPISHLLTSSKSLSKNNIHMSIQASISHPKESHFISAAVTILPLSFNHFPAQIQHEKIYIYIYIYIYPKRGGNIGCTYKTCCYMQKKKKKTTTTTSNGLGHQRLHICIAHVSVQFLRVAASTVIAALYTPYSFAICTHCLPFWTLYPSLVLSPKLKNFTWYFLCAFSLGLWTGLSALYQDTNEDKNINKLPAFFYTILERPCHIHNSCFFLLISLCLSSVGKIYMIWIDVCVCVENLLDTKSTWWVVLLLLISTKFLTGRVRIQSQELRFMISVIYSPVTLTHQITFQESLILWFLESFHIWWLLVQAGLQKWFQGFLELTLQTSRAGYSHRMISHLHNLRCISDQPGRIFFFFFFFFYHHSFGKNTILSHLILIMDFRSPFKKRPEWGLDFDHGSCRCQGAFWMGRRIYKPWW</sequence>
<comment type="caution">
    <text evidence="2">The sequence shown here is derived from an EMBL/GenBank/DDBJ whole genome shotgun (WGS) entry which is preliminary data.</text>
</comment>
<dbReference type="VEuPathDB" id="FungiDB:VP01_639g2"/>
<dbReference type="AlphaFoldDB" id="A0A0L6UFV9"/>
<organism evidence="2 3">
    <name type="scientific">Puccinia sorghi</name>
    <dbReference type="NCBI Taxonomy" id="27349"/>
    <lineage>
        <taxon>Eukaryota</taxon>
        <taxon>Fungi</taxon>
        <taxon>Dikarya</taxon>
        <taxon>Basidiomycota</taxon>
        <taxon>Pucciniomycotina</taxon>
        <taxon>Pucciniomycetes</taxon>
        <taxon>Pucciniales</taxon>
        <taxon>Pucciniaceae</taxon>
        <taxon>Puccinia</taxon>
    </lineage>
</organism>
<evidence type="ECO:0000313" key="3">
    <source>
        <dbReference type="Proteomes" id="UP000037035"/>
    </source>
</evidence>
<feature type="transmembrane region" description="Helical" evidence="1">
    <location>
        <begin position="169"/>
        <end position="189"/>
    </location>
</feature>
<keyword evidence="1" id="KW-0472">Membrane</keyword>
<keyword evidence="1" id="KW-0812">Transmembrane</keyword>
<keyword evidence="1" id="KW-1133">Transmembrane helix</keyword>
<feature type="transmembrane region" description="Helical" evidence="1">
    <location>
        <begin position="219"/>
        <end position="239"/>
    </location>
</feature>
<dbReference type="Proteomes" id="UP000037035">
    <property type="component" value="Unassembled WGS sequence"/>
</dbReference>
<protein>
    <submittedName>
        <fullName evidence="2">Uncharacterized protein</fullName>
    </submittedName>
</protein>
<feature type="transmembrane region" description="Helical" evidence="1">
    <location>
        <begin position="134"/>
        <end position="157"/>
    </location>
</feature>
<gene>
    <name evidence="2" type="ORF">VP01_639g2</name>
</gene>
<dbReference type="EMBL" id="LAVV01011718">
    <property type="protein sequence ID" value="KNZ47429.1"/>
    <property type="molecule type" value="Genomic_DNA"/>
</dbReference>
<name>A0A0L6UFV9_9BASI</name>
<feature type="transmembrane region" description="Helical" evidence="1">
    <location>
        <begin position="254"/>
        <end position="274"/>
    </location>
</feature>
<feature type="transmembrane region" description="Helical" evidence="1">
    <location>
        <begin position="361"/>
        <end position="386"/>
    </location>
</feature>
<keyword evidence="3" id="KW-1185">Reference proteome</keyword>
<evidence type="ECO:0000256" key="1">
    <source>
        <dbReference type="SAM" id="Phobius"/>
    </source>
</evidence>
<proteinExistence type="predicted"/>